<keyword evidence="1" id="KW-1185">Reference proteome</keyword>
<reference evidence="2" key="1">
    <citation type="submission" date="2016-11" db="UniProtKB">
        <authorList>
            <consortium name="WormBaseParasite"/>
        </authorList>
    </citation>
    <scope>IDENTIFICATION</scope>
</reference>
<dbReference type="AlphaFoldDB" id="A0A1I7XGS4"/>
<proteinExistence type="predicted"/>
<protein>
    <submittedName>
        <fullName evidence="2">ShKT domain-containing protein</fullName>
    </submittedName>
</protein>
<dbReference type="Proteomes" id="UP000095283">
    <property type="component" value="Unplaced"/>
</dbReference>
<sequence>MAFKRHVVISASQLLNEDSHQCFDRHSPDFCRKFLTKGDVWIKPQWSCNGQFANLAFRICRKTCNFCRSDIYRNPLGRFEPTPCGKQPELIPR</sequence>
<dbReference type="WBParaSite" id="Hba_16711">
    <property type="protein sequence ID" value="Hba_16711"/>
    <property type="gene ID" value="Hba_16711"/>
</dbReference>
<organism evidence="1 2">
    <name type="scientific">Heterorhabditis bacteriophora</name>
    <name type="common">Entomopathogenic nematode worm</name>
    <dbReference type="NCBI Taxonomy" id="37862"/>
    <lineage>
        <taxon>Eukaryota</taxon>
        <taxon>Metazoa</taxon>
        <taxon>Ecdysozoa</taxon>
        <taxon>Nematoda</taxon>
        <taxon>Chromadorea</taxon>
        <taxon>Rhabditida</taxon>
        <taxon>Rhabditina</taxon>
        <taxon>Rhabditomorpha</taxon>
        <taxon>Strongyloidea</taxon>
        <taxon>Heterorhabditidae</taxon>
        <taxon>Heterorhabditis</taxon>
    </lineage>
</organism>
<dbReference type="PANTHER" id="PTHR35017">
    <property type="entry name" value="PROTEIN CBG16223-RELATED"/>
    <property type="match status" value="1"/>
</dbReference>
<name>A0A1I7XGS4_HETBA</name>
<accession>A0A1I7XGS4</accession>
<evidence type="ECO:0000313" key="2">
    <source>
        <dbReference type="WBParaSite" id="Hba_16711"/>
    </source>
</evidence>
<dbReference type="PANTHER" id="PTHR35017:SF1">
    <property type="entry name" value="SHKT DOMAIN-CONTAINING PROTEIN"/>
    <property type="match status" value="1"/>
</dbReference>
<evidence type="ECO:0000313" key="1">
    <source>
        <dbReference type="Proteomes" id="UP000095283"/>
    </source>
</evidence>